<dbReference type="PROSITE" id="PS51257">
    <property type="entry name" value="PROKAR_LIPOPROTEIN"/>
    <property type="match status" value="1"/>
</dbReference>
<gene>
    <name evidence="2" type="ORF">GCM10022278_35320</name>
</gene>
<accession>A0ABP7Q2L2</accession>
<feature type="signal peptide" evidence="1">
    <location>
        <begin position="1"/>
        <end position="26"/>
    </location>
</feature>
<dbReference type="Proteomes" id="UP001501337">
    <property type="component" value="Unassembled WGS sequence"/>
</dbReference>
<evidence type="ECO:0000256" key="1">
    <source>
        <dbReference type="SAM" id="SignalP"/>
    </source>
</evidence>
<sequence>MSMRSTSSRLSGHVLLSALLAIMVSACSTHFVDPDPRFARLESELEGMRYSGGSAPVNSQDWVEEVNDSLQYGHTLFYSHAEQRWVLASHDIQFDLFSFSQLDVNDVHTRLSVPGREGSDSGGNTGANVVRAKVLDDAAPIQRLFRSGETDDENILRLPAREASDAIKVAKMMRYLIAENPKPR</sequence>
<keyword evidence="3" id="KW-1185">Reference proteome</keyword>
<reference evidence="3" key="1">
    <citation type="journal article" date="2019" name="Int. J. Syst. Evol. Microbiol.">
        <title>The Global Catalogue of Microorganisms (GCM) 10K type strain sequencing project: providing services to taxonomists for standard genome sequencing and annotation.</title>
        <authorList>
            <consortium name="The Broad Institute Genomics Platform"/>
            <consortium name="The Broad Institute Genome Sequencing Center for Infectious Disease"/>
            <person name="Wu L."/>
            <person name="Ma J."/>
        </authorList>
    </citation>
    <scope>NUCLEOTIDE SEQUENCE [LARGE SCALE GENOMIC DNA]</scope>
    <source>
        <strain evidence="3">JCM 17555</strain>
    </source>
</reference>
<evidence type="ECO:0000313" key="2">
    <source>
        <dbReference type="EMBL" id="GAA3975321.1"/>
    </source>
</evidence>
<name>A0ABP7Q2L2_9GAMM</name>
<comment type="caution">
    <text evidence="2">The sequence shown here is derived from an EMBL/GenBank/DDBJ whole genome shotgun (WGS) entry which is preliminary data.</text>
</comment>
<organism evidence="2 3">
    <name type="scientific">Allohahella marinimesophila</name>
    <dbReference type="NCBI Taxonomy" id="1054972"/>
    <lineage>
        <taxon>Bacteria</taxon>
        <taxon>Pseudomonadati</taxon>
        <taxon>Pseudomonadota</taxon>
        <taxon>Gammaproteobacteria</taxon>
        <taxon>Oceanospirillales</taxon>
        <taxon>Hahellaceae</taxon>
        <taxon>Allohahella</taxon>
    </lineage>
</organism>
<protein>
    <recommendedName>
        <fullName evidence="4">Outer membrane lipoprotein</fullName>
    </recommendedName>
</protein>
<proteinExistence type="predicted"/>
<feature type="chain" id="PRO_5046342100" description="Outer membrane lipoprotein" evidence="1">
    <location>
        <begin position="27"/>
        <end position="184"/>
    </location>
</feature>
<evidence type="ECO:0000313" key="3">
    <source>
        <dbReference type="Proteomes" id="UP001501337"/>
    </source>
</evidence>
<dbReference type="EMBL" id="BAABBO010000018">
    <property type="protein sequence ID" value="GAA3975321.1"/>
    <property type="molecule type" value="Genomic_DNA"/>
</dbReference>
<evidence type="ECO:0008006" key="4">
    <source>
        <dbReference type="Google" id="ProtNLM"/>
    </source>
</evidence>
<keyword evidence="1" id="KW-0732">Signal</keyword>